<evidence type="ECO:0000313" key="12">
    <source>
        <dbReference type="EMBL" id="KRQ87056.1"/>
    </source>
</evidence>
<evidence type="ECO:0000256" key="1">
    <source>
        <dbReference type="ARBA" id="ARBA00004413"/>
    </source>
</evidence>
<comment type="similarity">
    <text evidence="2">Belongs to the FliJ family.</text>
</comment>
<keyword evidence="11" id="KW-0175">Coiled coil</keyword>
<evidence type="ECO:0000256" key="7">
    <source>
        <dbReference type="ARBA" id="ARBA00022795"/>
    </source>
</evidence>
<dbReference type="EMBL" id="LKHP01000005">
    <property type="protein sequence ID" value="KRQ87056.1"/>
    <property type="molecule type" value="Genomic_DNA"/>
</dbReference>
<evidence type="ECO:0000256" key="10">
    <source>
        <dbReference type="ARBA" id="ARBA00023225"/>
    </source>
</evidence>
<keyword evidence="8" id="KW-0653">Protein transport</keyword>
<dbReference type="Gene3D" id="1.10.287.1700">
    <property type="match status" value="1"/>
</dbReference>
<dbReference type="NCBIfam" id="TIGR02473">
    <property type="entry name" value="flagell_FliJ"/>
    <property type="match status" value="1"/>
</dbReference>
<accession>A0A0R3JU40</accession>
<evidence type="ECO:0000256" key="6">
    <source>
        <dbReference type="ARBA" id="ARBA00022500"/>
    </source>
</evidence>
<keyword evidence="9" id="KW-0472">Membrane</keyword>
<keyword evidence="10" id="KW-1006">Bacterial flagellum protein export</keyword>
<dbReference type="GO" id="GO:0006935">
    <property type="term" value="P:chemotaxis"/>
    <property type="evidence" value="ECO:0007669"/>
    <property type="project" value="UniProtKB-KW"/>
</dbReference>
<evidence type="ECO:0000256" key="9">
    <source>
        <dbReference type="ARBA" id="ARBA00023136"/>
    </source>
</evidence>
<keyword evidence="12" id="KW-0966">Cell projection</keyword>
<dbReference type="STRING" id="908809.ABG79_01249"/>
<evidence type="ECO:0000256" key="5">
    <source>
        <dbReference type="ARBA" id="ARBA00022475"/>
    </source>
</evidence>
<gene>
    <name evidence="12" type="ORF">ABG79_01249</name>
</gene>
<keyword evidence="12" id="KW-0969">Cilium</keyword>
<proteinExistence type="inferred from homology"/>
<dbReference type="RefSeq" id="WP_057978210.1">
    <property type="nucleotide sequence ID" value="NZ_LKHP01000005.1"/>
</dbReference>
<dbReference type="GO" id="GO:0015031">
    <property type="term" value="P:protein transport"/>
    <property type="evidence" value="ECO:0007669"/>
    <property type="project" value="UniProtKB-KW"/>
</dbReference>
<keyword evidence="13" id="KW-1185">Reference proteome</keyword>
<dbReference type="AlphaFoldDB" id="A0A0R3JU40"/>
<dbReference type="Proteomes" id="UP000052015">
    <property type="component" value="Unassembled WGS sequence"/>
</dbReference>
<organism evidence="12 13">
    <name type="scientific">Caloramator mitchellensis</name>
    <dbReference type="NCBI Taxonomy" id="908809"/>
    <lineage>
        <taxon>Bacteria</taxon>
        <taxon>Bacillati</taxon>
        <taxon>Bacillota</taxon>
        <taxon>Clostridia</taxon>
        <taxon>Eubacteriales</taxon>
        <taxon>Clostridiaceae</taxon>
        <taxon>Caloramator</taxon>
    </lineage>
</organism>
<evidence type="ECO:0000256" key="8">
    <source>
        <dbReference type="ARBA" id="ARBA00022927"/>
    </source>
</evidence>
<evidence type="ECO:0000256" key="11">
    <source>
        <dbReference type="SAM" id="Coils"/>
    </source>
</evidence>
<evidence type="ECO:0000256" key="4">
    <source>
        <dbReference type="ARBA" id="ARBA00022448"/>
    </source>
</evidence>
<dbReference type="GO" id="GO:0071973">
    <property type="term" value="P:bacterial-type flagellum-dependent cell motility"/>
    <property type="evidence" value="ECO:0007669"/>
    <property type="project" value="InterPro"/>
</dbReference>
<comment type="caution">
    <text evidence="12">The sequence shown here is derived from an EMBL/GenBank/DDBJ whole genome shotgun (WGS) entry which is preliminary data.</text>
</comment>
<keyword evidence="5" id="KW-1003">Cell membrane</keyword>
<evidence type="ECO:0000256" key="2">
    <source>
        <dbReference type="ARBA" id="ARBA00010004"/>
    </source>
</evidence>
<keyword evidence="4" id="KW-0813">Transport</keyword>
<sequence length="145" mass="17785">MEKFKFKLQNVLDYRSDVEERIKREFAAALQNYIQQEKILNELINTKDQNLFKPKNFKTVVEYQNYTRFMEFLEQRIESQRENINRAKEKLNKKREELIKATKDKGIIEKLKEKAYDEFLFEEGKKEQKLNDDYALYSYIRHERG</sequence>
<dbReference type="OrthoDB" id="1707704at2"/>
<keyword evidence="7" id="KW-1005">Bacterial flagellum biogenesis</keyword>
<dbReference type="Pfam" id="PF02050">
    <property type="entry name" value="FliJ"/>
    <property type="match status" value="1"/>
</dbReference>
<dbReference type="GO" id="GO:0044781">
    <property type="term" value="P:bacterial-type flagellum organization"/>
    <property type="evidence" value="ECO:0007669"/>
    <property type="project" value="UniProtKB-KW"/>
</dbReference>
<comment type="subcellular location">
    <subcellularLocation>
        <location evidence="1">Cell membrane</location>
        <topology evidence="1">Peripheral membrane protein</topology>
        <orientation evidence="1">Cytoplasmic side</orientation>
    </subcellularLocation>
</comment>
<dbReference type="GO" id="GO:0005886">
    <property type="term" value="C:plasma membrane"/>
    <property type="evidence" value="ECO:0007669"/>
    <property type="project" value="UniProtKB-SubCell"/>
</dbReference>
<reference evidence="12 13" key="1">
    <citation type="submission" date="2015-09" db="EMBL/GenBank/DDBJ databases">
        <title>Draft genome sequence of a Caloramator mitchellensis, a moderate thermophile from the Great Artesian Basin of Australia.</title>
        <authorList>
            <person name="Patel B.K."/>
        </authorList>
    </citation>
    <scope>NUCLEOTIDE SEQUENCE [LARGE SCALE GENOMIC DNA]</scope>
    <source>
        <strain evidence="12 13">VF08</strain>
    </source>
</reference>
<dbReference type="InterPro" id="IPR012823">
    <property type="entry name" value="Flagell_FliJ"/>
</dbReference>
<keyword evidence="6" id="KW-0145">Chemotaxis</keyword>
<dbReference type="GO" id="GO:0009288">
    <property type="term" value="C:bacterial-type flagellum"/>
    <property type="evidence" value="ECO:0007669"/>
    <property type="project" value="InterPro"/>
</dbReference>
<dbReference type="InterPro" id="IPR053716">
    <property type="entry name" value="Flag_assembly_chemotaxis_eff"/>
</dbReference>
<keyword evidence="12" id="KW-0282">Flagellum</keyword>
<evidence type="ECO:0000256" key="3">
    <source>
        <dbReference type="ARBA" id="ARBA00020392"/>
    </source>
</evidence>
<protein>
    <recommendedName>
        <fullName evidence="3">Flagellar FliJ protein</fullName>
    </recommendedName>
</protein>
<name>A0A0R3JU40_CALMK</name>
<evidence type="ECO:0000313" key="13">
    <source>
        <dbReference type="Proteomes" id="UP000052015"/>
    </source>
</evidence>
<feature type="coiled-coil region" evidence="11">
    <location>
        <begin position="63"/>
        <end position="104"/>
    </location>
</feature>